<dbReference type="Proteomes" id="UP001152888">
    <property type="component" value="Unassembled WGS sequence"/>
</dbReference>
<keyword evidence="2" id="KW-1185">Reference proteome</keyword>
<comment type="caution">
    <text evidence="1">The sequence shown here is derived from an EMBL/GenBank/DDBJ whole genome shotgun (WGS) entry which is preliminary data.</text>
</comment>
<dbReference type="EMBL" id="CAKOFQ010006841">
    <property type="protein sequence ID" value="CAH1975900.1"/>
    <property type="molecule type" value="Genomic_DNA"/>
</dbReference>
<accession>A0A9P0KKL1</accession>
<sequence length="12" mass="1376">MTIQARGYLLPL</sequence>
<protein>
    <submittedName>
        <fullName evidence="1">Uncharacterized protein</fullName>
    </submittedName>
</protein>
<gene>
    <name evidence="1" type="ORF">ACAOBT_LOCUS11836</name>
</gene>
<proteinExistence type="predicted"/>
<evidence type="ECO:0000313" key="2">
    <source>
        <dbReference type="Proteomes" id="UP001152888"/>
    </source>
</evidence>
<evidence type="ECO:0000313" key="1">
    <source>
        <dbReference type="EMBL" id="CAH1975900.1"/>
    </source>
</evidence>
<name>A0A9P0KKL1_ACAOB</name>
<organism evidence="1 2">
    <name type="scientific">Acanthoscelides obtectus</name>
    <name type="common">Bean weevil</name>
    <name type="synonym">Bruchus obtectus</name>
    <dbReference type="NCBI Taxonomy" id="200917"/>
    <lineage>
        <taxon>Eukaryota</taxon>
        <taxon>Metazoa</taxon>
        <taxon>Ecdysozoa</taxon>
        <taxon>Arthropoda</taxon>
        <taxon>Hexapoda</taxon>
        <taxon>Insecta</taxon>
        <taxon>Pterygota</taxon>
        <taxon>Neoptera</taxon>
        <taxon>Endopterygota</taxon>
        <taxon>Coleoptera</taxon>
        <taxon>Polyphaga</taxon>
        <taxon>Cucujiformia</taxon>
        <taxon>Chrysomeloidea</taxon>
        <taxon>Chrysomelidae</taxon>
        <taxon>Bruchinae</taxon>
        <taxon>Bruchini</taxon>
        <taxon>Acanthoscelides</taxon>
    </lineage>
</organism>
<reference evidence="1" key="1">
    <citation type="submission" date="2022-03" db="EMBL/GenBank/DDBJ databases">
        <authorList>
            <person name="Sayadi A."/>
        </authorList>
    </citation>
    <scope>NUCLEOTIDE SEQUENCE</scope>
</reference>